<keyword evidence="2" id="KW-1185">Reference proteome</keyword>
<evidence type="ECO:0000313" key="2">
    <source>
        <dbReference type="Proteomes" id="UP000009135"/>
    </source>
</evidence>
<reference evidence="1 2" key="1">
    <citation type="journal article" date="2012" name="J. Bacteriol.">
        <title>Complete genome sequence of Mycoplasma haemocanis strain Illinois.</title>
        <authorList>
            <person name="do Nascimento N.C."/>
            <person name="Guimaraes A.M."/>
            <person name="Santos A.P."/>
            <person name="Sanmiguel P.J."/>
            <person name="Messick J.B."/>
        </authorList>
    </citation>
    <scope>NUCLEOTIDE SEQUENCE [LARGE SCALE GENOMIC DNA]</scope>
    <source>
        <strain evidence="1 2">Illinois</strain>
    </source>
</reference>
<organism evidence="1 2">
    <name type="scientific">Mycoplasma haemocanis (strain Illinois)</name>
    <dbReference type="NCBI Taxonomy" id="1111676"/>
    <lineage>
        <taxon>Bacteria</taxon>
        <taxon>Bacillati</taxon>
        <taxon>Mycoplasmatota</taxon>
        <taxon>Mollicutes</taxon>
        <taxon>Mycoplasmataceae</taxon>
        <taxon>Mycoplasma</taxon>
    </lineage>
</organism>
<dbReference type="AlphaFoldDB" id="H6N657"/>
<evidence type="ECO:0000313" key="1">
    <source>
        <dbReference type="EMBL" id="AEW45129.1"/>
    </source>
</evidence>
<dbReference type="EMBL" id="CP003199">
    <property type="protein sequence ID" value="AEW45129.1"/>
    <property type="molecule type" value="Genomic_DNA"/>
</dbReference>
<name>H6N657_MYCHN</name>
<accession>H6N657</accession>
<protein>
    <submittedName>
        <fullName evidence="1">Uncharacterized protein</fullName>
    </submittedName>
</protein>
<dbReference type="Proteomes" id="UP000009135">
    <property type="component" value="Chromosome"/>
</dbReference>
<dbReference type="KEGG" id="mhe:MHC_01315"/>
<sequence>MIPLPILAKGALGLVAVGVTATGVVYASGFLDKNTTKEELISSLLSVSHPQKRFIKASDGTDPRWKEAWKRYKKDNESKKTGADVWSLVGWIKPNSSKVNNDEPAPDYFIQECKSRSSHKTAGTSSELYKSVLKYCTRDTLVSDLISEYGQGKRILSNSSSEEEWKEVWKIYRDQNKVNSKSIDDWKFSDWGTTKDGDTLPTDYKKKCAEMSAELAFETTDIKYLNVLSWCSK</sequence>
<proteinExistence type="predicted"/>
<dbReference type="HOGENOM" id="CLU_098620_0_0_14"/>
<gene>
    <name evidence="1" type="ordered locus">MHC_01315</name>
</gene>
<dbReference type="STRING" id="1111676.MHC_01315"/>